<sequence>MDATRQPVDREATARRLLLGSVKRSYDPDVDIDWDAPLVEGKFFTPPSMVTLYGTRLWDELSHEQRVEISRQEMINTVSVGIWFENILNQMLLRMTYEQNPTRAHVHYAWTELGDECRHMTMFGRLIEKAGGRPYRQGFVLHNLGRVLPFVLTGPSVWVAALVGEEIFDALQRITMNDDDLQPLVRQVMRIHVTEESRHIRFAREDLTRRLARSRWPERALARLVAGIGTLLLKTVLTRPEVFRRAGLDSATARRARREARKNPHRARIYATGFEKLRAFLHEQGVIAGPSRLLWRASGLHPDGKAA</sequence>
<dbReference type="InterPro" id="IPR025859">
    <property type="entry name" value="AurF/CmlI"/>
</dbReference>
<evidence type="ECO:0000313" key="2">
    <source>
        <dbReference type="Proteomes" id="UP001597419"/>
    </source>
</evidence>
<proteinExistence type="predicted"/>
<protein>
    <submittedName>
        <fullName evidence="1">Diiron oxygenase</fullName>
    </submittedName>
</protein>
<dbReference type="EMBL" id="JBHUKU010000028">
    <property type="protein sequence ID" value="MFD2464874.1"/>
    <property type="molecule type" value="Genomic_DNA"/>
</dbReference>
<dbReference type="InterPro" id="IPR009078">
    <property type="entry name" value="Ferritin-like_SF"/>
</dbReference>
<dbReference type="Pfam" id="PF11583">
    <property type="entry name" value="AurF"/>
    <property type="match status" value="1"/>
</dbReference>
<evidence type="ECO:0000313" key="1">
    <source>
        <dbReference type="EMBL" id="MFD2464874.1"/>
    </source>
</evidence>
<organism evidence="1 2">
    <name type="scientific">Amycolatopsis samaneae</name>
    <dbReference type="NCBI Taxonomy" id="664691"/>
    <lineage>
        <taxon>Bacteria</taxon>
        <taxon>Bacillati</taxon>
        <taxon>Actinomycetota</taxon>
        <taxon>Actinomycetes</taxon>
        <taxon>Pseudonocardiales</taxon>
        <taxon>Pseudonocardiaceae</taxon>
        <taxon>Amycolatopsis</taxon>
    </lineage>
</organism>
<dbReference type="InterPro" id="IPR012348">
    <property type="entry name" value="RNR-like"/>
</dbReference>
<name>A0ABW5GVM8_9PSEU</name>
<reference evidence="2" key="1">
    <citation type="journal article" date="2019" name="Int. J. Syst. Evol. Microbiol.">
        <title>The Global Catalogue of Microorganisms (GCM) 10K type strain sequencing project: providing services to taxonomists for standard genome sequencing and annotation.</title>
        <authorList>
            <consortium name="The Broad Institute Genomics Platform"/>
            <consortium name="The Broad Institute Genome Sequencing Center for Infectious Disease"/>
            <person name="Wu L."/>
            <person name="Ma J."/>
        </authorList>
    </citation>
    <scope>NUCLEOTIDE SEQUENCE [LARGE SCALE GENOMIC DNA]</scope>
    <source>
        <strain evidence="2">CGMCC 4.7643</strain>
    </source>
</reference>
<keyword evidence="2" id="KW-1185">Reference proteome</keyword>
<dbReference type="SUPFAM" id="SSF47240">
    <property type="entry name" value="Ferritin-like"/>
    <property type="match status" value="1"/>
</dbReference>
<dbReference type="Gene3D" id="1.10.620.20">
    <property type="entry name" value="Ribonucleotide Reductase, subunit A"/>
    <property type="match status" value="1"/>
</dbReference>
<comment type="caution">
    <text evidence="1">The sequence shown here is derived from an EMBL/GenBank/DDBJ whole genome shotgun (WGS) entry which is preliminary data.</text>
</comment>
<accession>A0ABW5GVM8</accession>
<dbReference type="Proteomes" id="UP001597419">
    <property type="component" value="Unassembled WGS sequence"/>
</dbReference>
<gene>
    <name evidence="1" type="ORF">ACFSYJ_40090</name>
</gene>
<dbReference type="RefSeq" id="WP_345399612.1">
    <property type="nucleotide sequence ID" value="NZ_BAABHG010000010.1"/>
</dbReference>